<sequence>MKNFTQPHRKKFRTKQWLTLLYCLGMSIFLYAYSGPRPDNYTAETGSLAYCTPAATGTSYYIKDFSTTGATQNISNLSSGMGTGGYSDQTARIVRQAASGTINFSVAYSSGTYGLAIWVDWNGDTTFDTSERVYRTSAYGSSASGTITIPATTAVGSYRMRVLADYNKADPENPCTFNSGNGEAEDYTLDVTSPPNCLPPSDLGIGNVTFTGAQFSWLSEGTVFDVEYGPAGFAQGTGTMASSVGNPYDVSGLTADTAYQYYVRKDCGAGDKSVWAGPFRFFTGYCLPAATSTSYFINSFTTTGGFANITNTGTTIGTGGYSNFAAQKVSHFEGGAVNFSAAYSGGSGFAIWVDWNNNMAFETGERMFTTTAYGSSATGSFTVPAGTPVGNYRMRIRMDYNNSGPSDACTFTSGNGEAEDYTFEVVTPPSCLPPTELGAGNITFTTAQFSWLGEGTVFDVEYGPAGFTQGTGTMASSVANPYDASGLTADTSYQYYVRRACSSTDKSPWAGPFRFYTGYCLPAATGTTNYIKDFSTTGGFSNISNLNTTQGTGGYSNFAPQKVSHYEGGAVNFSAVYNSGTFGLAIWIDWNKNLVFESTERMFNTTGYSSSQNGTITIPAGTPVGNYRMRVLADYNKDNPENPCGFNSGNGEVEDYTFEVVTPPTCMPPTELGAGNVTFTTAQFSWLGEGTIFDVEYGPAGFTPGTGTMASSVGNPYDVSGLTADTSYQYYVRRDCGAGDKSPWAGPFRFYTGPCRFAATSTSYFIKDFTTTGGFLNISNTATGIGTGGYSNFAAMKVQQSEGGTINFSAAYSGGSGFAIWVDWNKNMAFEADERVFNTTAYGAAATGNFTIPAGTALGSYRMRIMMDYNSSTPTTPCAPSSGNGEGEDYTVEVVTPPSCLPPTNLTVGNMTPTAAQLTWTSTGTLFDVEYGPAGFTPGTGTMTTGTANPLNISGLTAETAYQFYVRRDCGTDGKSAWAGPFRFFTGYCTPAATSTSYFISSFTTTGGSANINNTGTTIGTGGYSNFTAMKVQQYEGASVSFSAAYSGGSGFSIWIDWNNNMAFEATERVFTTAAYGAAATGSITVPATTPVGNYRMRIRMDYNNNAPADACGFNSGNGEAEDYTFEVVTPPSCPAPTGGAAGNLTTATAQLTWVSSGTSFDVEYGPRGFTQGTGTMATAVAQPHTISGLTANTAYQFYVRRNCGAGDLSNWAGPFSFTTACGTQTVPYLLDFNEVTVPALPLCTSIQNAGTGNNWKTDNVNGWGFASKVLNYSYNSTNPANAWFYTNGIQLEAGTNYTLKFQYGNSGNTNYVERLKVNIAASADYNAMTRNIVDYPAITNNTPLESSTTFTVETSGVYYLGFNAYSITDRAQIYVDNIAVDVSLSTPDFETAAFKAYPNPVKGILNLSYTKNITDVAVFNLIGQQVIAKPINADNGQIDMSSLPAGTYLVKVTADNAVKTVKIIKE</sequence>
<dbReference type="SUPFAM" id="SSF49265">
    <property type="entry name" value="Fibronectin type III"/>
    <property type="match status" value="4"/>
</dbReference>
<evidence type="ECO:0000313" key="3">
    <source>
        <dbReference type="EMBL" id="RKS20531.1"/>
    </source>
</evidence>
<organism evidence="3 4">
    <name type="scientific">Flavobacterium endophyticum</name>
    <dbReference type="NCBI Taxonomy" id="1540163"/>
    <lineage>
        <taxon>Bacteria</taxon>
        <taxon>Pseudomonadati</taxon>
        <taxon>Bacteroidota</taxon>
        <taxon>Flavobacteriia</taxon>
        <taxon>Flavobacteriales</taxon>
        <taxon>Flavobacteriaceae</taxon>
        <taxon>Flavobacterium</taxon>
    </lineage>
</organism>
<dbReference type="EMBL" id="RBLC01000004">
    <property type="protein sequence ID" value="RKS20531.1"/>
    <property type="molecule type" value="Genomic_DNA"/>
</dbReference>
<reference evidence="3 4" key="1">
    <citation type="submission" date="2018-10" db="EMBL/GenBank/DDBJ databases">
        <title>Genomic Encyclopedia of Archaeal and Bacterial Type Strains, Phase II (KMG-II): from individual species to whole genera.</title>
        <authorList>
            <person name="Goeker M."/>
        </authorList>
    </citation>
    <scope>NUCLEOTIDE SEQUENCE [LARGE SCALE GENOMIC DNA]</scope>
    <source>
        <strain evidence="3 4">DSM 29537</strain>
    </source>
</reference>
<gene>
    <name evidence="3" type="ORF">CLV94_2910</name>
</gene>
<dbReference type="CDD" id="cd00063">
    <property type="entry name" value="FN3"/>
    <property type="match status" value="3"/>
</dbReference>
<feature type="domain" description="Fibronectin type-III" evidence="2">
    <location>
        <begin position="1136"/>
        <end position="1223"/>
    </location>
</feature>
<keyword evidence="4" id="KW-1185">Reference proteome</keyword>
<feature type="domain" description="Fibronectin type-III" evidence="2">
    <location>
        <begin position="199"/>
        <end position="289"/>
    </location>
</feature>
<dbReference type="Pfam" id="PF18962">
    <property type="entry name" value="Por_Secre_tail"/>
    <property type="match status" value="1"/>
</dbReference>
<dbReference type="RefSeq" id="WP_121377187.1">
    <property type="nucleotide sequence ID" value="NZ_RBLC01000004.1"/>
</dbReference>
<dbReference type="InterPro" id="IPR003961">
    <property type="entry name" value="FN3_dom"/>
</dbReference>
<dbReference type="Gene3D" id="2.60.120.200">
    <property type="match status" value="1"/>
</dbReference>
<evidence type="ECO:0000256" key="1">
    <source>
        <dbReference type="ARBA" id="ARBA00022729"/>
    </source>
</evidence>
<feature type="domain" description="Fibronectin type-III" evidence="2">
    <location>
        <begin position="668"/>
        <end position="755"/>
    </location>
</feature>
<dbReference type="OrthoDB" id="975384at2"/>
<protein>
    <submittedName>
        <fullName evidence="3">Putative secreted protein (Por secretion system target)</fullName>
    </submittedName>
</protein>
<evidence type="ECO:0000313" key="4">
    <source>
        <dbReference type="Proteomes" id="UP000277579"/>
    </source>
</evidence>
<accession>A0A495M3M6</accession>
<comment type="caution">
    <text evidence="3">The sequence shown here is derived from an EMBL/GenBank/DDBJ whole genome shotgun (WGS) entry which is preliminary data.</text>
</comment>
<dbReference type="Gene3D" id="2.60.40.10">
    <property type="entry name" value="Immunoglobulins"/>
    <property type="match status" value="5"/>
</dbReference>
<dbReference type="InterPro" id="IPR045474">
    <property type="entry name" value="GEVED"/>
</dbReference>
<keyword evidence="1" id="KW-0732">Signal</keyword>
<dbReference type="InterPro" id="IPR036116">
    <property type="entry name" value="FN3_sf"/>
</dbReference>
<dbReference type="SMART" id="SM00060">
    <property type="entry name" value="FN3"/>
    <property type="match status" value="5"/>
</dbReference>
<dbReference type="InterPro" id="IPR026444">
    <property type="entry name" value="Secre_tail"/>
</dbReference>
<dbReference type="Proteomes" id="UP000277579">
    <property type="component" value="Unassembled WGS sequence"/>
</dbReference>
<proteinExistence type="predicted"/>
<evidence type="ECO:0000259" key="2">
    <source>
        <dbReference type="PROSITE" id="PS50853"/>
    </source>
</evidence>
<dbReference type="PROSITE" id="PS50853">
    <property type="entry name" value="FN3"/>
    <property type="match status" value="5"/>
</dbReference>
<feature type="domain" description="Fibronectin type-III" evidence="2">
    <location>
        <begin position="433"/>
        <end position="520"/>
    </location>
</feature>
<dbReference type="NCBIfam" id="TIGR04183">
    <property type="entry name" value="Por_Secre_tail"/>
    <property type="match status" value="1"/>
</dbReference>
<feature type="domain" description="Fibronectin type-III" evidence="2">
    <location>
        <begin position="902"/>
        <end position="993"/>
    </location>
</feature>
<dbReference type="Pfam" id="PF20009">
    <property type="entry name" value="GEVED"/>
    <property type="match status" value="5"/>
</dbReference>
<dbReference type="InterPro" id="IPR013783">
    <property type="entry name" value="Ig-like_fold"/>
</dbReference>
<name>A0A495M3M6_9FLAO</name>